<dbReference type="RefSeq" id="WP_256707857.1">
    <property type="nucleotide sequence ID" value="NZ_CP101914.1"/>
</dbReference>
<keyword evidence="2" id="KW-1185">Reference proteome</keyword>
<evidence type="ECO:0000313" key="2">
    <source>
        <dbReference type="Proteomes" id="UP001059773"/>
    </source>
</evidence>
<dbReference type="Proteomes" id="UP001059773">
    <property type="component" value="Chromosome"/>
</dbReference>
<protein>
    <recommendedName>
        <fullName evidence="3">Alpha-ribazole-5-phosphate synthase</fullName>
    </recommendedName>
</protein>
<proteinExistence type="predicted"/>
<organism evidence="1 2">
    <name type="scientific">Oceanobacillus jeddahense</name>
    <dbReference type="NCBI Taxonomy" id="1462527"/>
    <lineage>
        <taxon>Bacteria</taxon>
        <taxon>Bacillati</taxon>
        <taxon>Bacillota</taxon>
        <taxon>Bacilli</taxon>
        <taxon>Bacillales</taxon>
        <taxon>Bacillaceae</taxon>
        <taxon>Oceanobacillus</taxon>
    </lineage>
</organism>
<gene>
    <name evidence="1" type="ORF">NP439_21825</name>
</gene>
<name>A0ABY5JQP5_9BACI</name>
<sequence length="234" mass="25639">MTNAVILPFEANRELVITSDNSGAIGEKEADIVKTSNQIVGKFACRVVLMECLAEYAEPIAVIMQNFTEHTAWQDYELGVREELAEAGFAELPITGSTESNFPTLQSGLGLTAIGKREKRGRYQWSGEESFAVIGTPYVGKDVLEHKEHIPSVSLLKKYVQTTGIKAVIPVGSKGIAETFRQWTGRDAELESTMDLQTSAGPATCFIIAYSQENTMEAEQFAGSLFHPLNVSNR</sequence>
<accession>A0ABY5JQP5</accession>
<reference evidence="1" key="1">
    <citation type="submission" date="2022-07" db="EMBL/GenBank/DDBJ databases">
        <title>FELIX.</title>
        <authorList>
            <person name="Wan K.H."/>
            <person name="Park S."/>
            <person name="Lawrence Q."/>
            <person name="Eichenberger J.P."/>
            <person name="Booth B.W."/>
            <person name="Piaggio A.J."/>
            <person name="Chandler J.C."/>
            <person name="Franklin A.B."/>
            <person name="Celniker S.E."/>
        </authorList>
    </citation>
    <scope>NUCLEOTIDE SEQUENCE</scope>
    <source>
        <strain evidence="1">QA-1986 374</strain>
    </source>
</reference>
<evidence type="ECO:0008006" key="3">
    <source>
        <dbReference type="Google" id="ProtNLM"/>
    </source>
</evidence>
<dbReference type="EMBL" id="CP101914">
    <property type="protein sequence ID" value="UUI02642.1"/>
    <property type="molecule type" value="Genomic_DNA"/>
</dbReference>
<evidence type="ECO:0000313" key="1">
    <source>
        <dbReference type="EMBL" id="UUI02642.1"/>
    </source>
</evidence>